<reference evidence="13 14" key="1">
    <citation type="submission" date="2019-11" db="EMBL/GenBank/DDBJ databases">
        <title>Metabolism of dissolved organic matter in forest soils.</title>
        <authorList>
            <person name="Cyle K.T."/>
            <person name="Wilhelm R.C."/>
            <person name="Martinez C.E."/>
        </authorList>
    </citation>
    <scope>NUCLEOTIDE SEQUENCE [LARGE SCALE GENOMIC DNA]</scope>
    <source>
        <strain evidence="13 14">1N</strain>
    </source>
</reference>
<proteinExistence type="predicted"/>
<dbReference type="InterPro" id="IPR050298">
    <property type="entry name" value="Gram-neg_bact_OMP"/>
</dbReference>
<evidence type="ECO:0000259" key="12">
    <source>
        <dbReference type="Pfam" id="PF13609"/>
    </source>
</evidence>
<name>A0ABX2BSW1_9BURK</name>
<keyword evidence="14" id="KW-1185">Reference proteome</keyword>
<keyword evidence="7" id="KW-0406">Ion transport</keyword>
<evidence type="ECO:0000256" key="5">
    <source>
        <dbReference type="ARBA" id="ARBA00022692"/>
    </source>
</evidence>
<comment type="caution">
    <text evidence="13">The sequence shown here is derived from an EMBL/GenBank/DDBJ whole genome shotgun (WGS) entry which is preliminary data.</text>
</comment>
<sequence length="357" mass="37769">MKKTLLAIALLQVPVFAFAQSSLTLYGILDAGITYVNNQQGKSVVMSDSGILQGNRWGLLGKEDLGGGLKAVFNLESGFNLSNGAMGQGGLLFGRTAYVGLDSDKAGVLTFGRQYDFMTDFMVENSAAANGTTAVAFHLFDADRLAGEQLNNTVKYVSPTWGGVSFGALYGFSNVAGGFAGTDAAPRASSFGLKFAQGPLVVSAAYTAVTGMTGSLATITLRGHSQRVWAVGGRYRFDKLKVFGNATSTLVRATAAGHNATINNYEVGATYFVTPAATLTGGYTYSTYASHGYNQLNTTAHYFLSKETDVYLAVNYQHTNNQAMGAGMFLDTTPGTLIGYSSTENQVGVRIGLRKKF</sequence>
<evidence type="ECO:0000256" key="7">
    <source>
        <dbReference type="ARBA" id="ARBA00023065"/>
    </source>
</evidence>
<evidence type="ECO:0000313" key="13">
    <source>
        <dbReference type="EMBL" id="NPT43105.1"/>
    </source>
</evidence>
<keyword evidence="9" id="KW-0472">Membrane</keyword>
<dbReference type="PANTHER" id="PTHR34501:SF9">
    <property type="entry name" value="MAJOR OUTER MEMBRANE PROTEIN P.IA"/>
    <property type="match status" value="1"/>
</dbReference>
<dbReference type="InterPro" id="IPR023614">
    <property type="entry name" value="Porin_dom_sf"/>
</dbReference>
<keyword evidence="3" id="KW-0813">Transport</keyword>
<dbReference type="Pfam" id="PF13609">
    <property type="entry name" value="Porin_4"/>
    <property type="match status" value="1"/>
</dbReference>
<keyword evidence="10" id="KW-0998">Cell outer membrane</keyword>
<feature type="signal peptide" evidence="11">
    <location>
        <begin position="1"/>
        <end position="19"/>
    </location>
</feature>
<gene>
    <name evidence="13" type="ORF">GNZ12_17650</name>
</gene>
<feature type="domain" description="Porin" evidence="12">
    <location>
        <begin position="8"/>
        <end position="321"/>
    </location>
</feature>
<comment type="subunit">
    <text evidence="2">Homotrimer.</text>
</comment>
<dbReference type="RefSeq" id="WP_172312022.1">
    <property type="nucleotide sequence ID" value="NZ_WOEY01000067.1"/>
</dbReference>
<dbReference type="CDD" id="cd00342">
    <property type="entry name" value="gram_neg_porins"/>
    <property type="match status" value="1"/>
</dbReference>
<evidence type="ECO:0000256" key="2">
    <source>
        <dbReference type="ARBA" id="ARBA00011233"/>
    </source>
</evidence>
<dbReference type="EMBL" id="WOEY01000067">
    <property type="protein sequence ID" value="NPT43105.1"/>
    <property type="molecule type" value="Genomic_DNA"/>
</dbReference>
<dbReference type="PANTHER" id="PTHR34501">
    <property type="entry name" value="PROTEIN YDDL-RELATED"/>
    <property type="match status" value="1"/>
</dbReference>
<evidence type="ECO:0000256" key="4">
    <source>
        <dbReference type="ARBA" id="ARBA00022452"/>
    </source>
</evidence>
<dbReference type="InterPro" id="IPR033900">
    <property type="entry name" value="Gram_neg_porin_domain"/>
</dbReference>
<evidence type="ECO:0000256" key="1">
    <source>
        <dbReference type="ARBA" id="ARBA00004571"/>
    </source>
</evidence>
<accession>A0ABX2BSW1</accession>
<dbReference type="Proteomes" id="UP000652198">
    <property type="component" value="Unassembled WGS sequence"/>
</dbReference>
<keyword evidence="8" id="KW-0626">Porin</keyword>
<evidence type="ECO:0000256" key="8">
    <source>
        <dbReference type="ARBA" id="ARBA00023114"/>
    </source>
</evidence>
<evidence type="ECO:0000313" key="14">
    <source>
        <dbReference type="Proteomes" id="UP000652198"/>
    </source>
</evidence>
<evidence type="ECO:0000256" key="3">
    <source>
        <dbReference type="ARBA" id="ARBA00022448"/>
    </source>
</evidence>
<protein>
    <submittedName>
        <fullName evidence="13">Porin</fullName>
    </submittedName>
</protein>
<dbReference type="InterPro" id="IPR002299">
    <property type="entry name" value="Porin_Neis"/>
</dbReference>
<keyword evidence="4" id="KW-1134">Transmembrane beta strand</keyword>
<evidence type="ECO:0000256" key="6">
    <source>
        <dbReference type="ARBA" id="ARBA00022729"/>
    </source>
</evidence>
<keyword evidence="5" id="KW-0812">Transmembrane</keyword>
<keyword evidence="6 11" id="KW-0732">Signal</keyword>
<evidence type="ECO:0000256" key="9">
    <source>
        <dbReference type="ARBA" id="ARBA00023136"/>
    </source>
</evidence>
<feature type="chain" id="PRO_5047151044" evidence="11">
    <location>
        <begin position="20"/>
        <end position="357"/>
    </location>
</feature>
<comment type="subcellular location">
    <subcellularLocation>
        <location evidence="1">Cell outer membrane</location>
        <topology evidence="1">Multi-pass membrane protein</topology>
    </subcellularLocation>
</comment>
<evidence type="ECO:0000256" key="11">
    <source>
        <dbReference type="SAM" id="SignalP"/>
    </source>
</evidence>
<organism evidence="13 14">
    <name type="scientific">Paraburkholderia solitsugae</name>
    <dbReference type="NCBI Taxonomy" id="2675748"/>
    <lineage>
        <taxon>Bacteria</taxon>
        <taxon>Pseudomonadati</taxon>
        <taxon>Pseudomonadota</taxon>
        <taxon>Betaproteobacteria</taxon>
        <taxon>Burkholderiales</taxon>
        <taxon>Burkholderiaceae</taxon>
        <taxon>Paraburkholderia</taxon>
    </lineage>
</organism>
<dbReference type="PRINTS" id="PR00184">
    <property type="entry name" value="NEISSPPORIN"/>
</dbReference>
<dbReference type="SUPFAM" id="SSF56935">
    <property type="entry name" value="Porins"/>
    <property type="match status" value="1"/>
</dbReference>
<evidence type="ECO:0000256" key="10">
    <source>
        <dbReference type="ARBA" id="ARBA00023237"/>
    </source>
</evidence>
<dbReference type="Gene3D" id="2.40.160.10">
    <property type="entry name" value="Porin"/>
    <property type="match status" value="1"/>
</dbReference>